<keyword evidence="2" id="KW-1185">Reference proteome</keyword>
<evidence type="ECO:0000313" key="2">
    <source>
        <dbReference type="Proteomes" id="UP000195877"/>
    </source>
</evidence>
<organism evidence="1 2">
    <name type="scientific">Xanthomonas fragariae</name>
    <dbReference type="NCBI Taxonomy" id="48664"/>
    <lineage>
        <taxon>Bacteria</taxon>
        <taxon>Pseudomonadati</taxon>
        <taxon>Pseudomonadota</taxon>
        <taxon>Gammaproteobacteria</taxon>
        <taxon>Lysobacterales</taxon>
        <taxon>Lysobacteraceae</taxon>
        <taxon>Xanthomonas</taxon>
    </lineage>
</organism>
<name>A0ABY1RJS6_9XANT</name>
<accession>A0ABY1RJS6</accession>
<dbReference type="EMBL" id="LT853882">
    <property type="protein sequence ID" value="SMQ97523.1"/>
    <property type="molecule type" value="Genomic_DNA"/>
</dbReference>
<protein>
    <submittedName>
        <fullName evidence="1">Uncharacterized protein</fullName>
    </submittedName>
</protein>
<sequence>MPLRRNFCSNKVALINPMANSTSAMISENQKMA</sequence>
<dbReference type="Proteomes" id="UP000195877">
    <property type="component" value="Chromosome 1"/>
</dbReference>
<proteinExistence type="predicted"/>
<gene>
    <name evidence="1" type="ORF">PD885_00251</name>
</gene>
<reference evidence="1 2" key="1">
    <citation type="submission" date="2017-05" db="EMBL/GenBank/DDBJ databases">
        <authorList>
            <person name="Blom J."/>
        </authorList>
    </citation>
    <scope>NUCLEOTIDE SEQUENCE [LARGE SCALE GENOMIC DNA]</scope>
    <source>
        <strain evidence="1">PD885</strain>
    </source>
</reference>
<evidence type="ECO:0000313" key="1">
    <source>
        <dbReference type="EMBL" id="SMQ97523.1"/>
    </source>
</evidence>